<protein>
    <submittedName>
        <fullName evidence="2">Uncharacterized protein</fullName>
    </submittedName>
</protein>
<dbReference type="Proteomes" id="UP001054837">
    <property type="component" value="Unassembled WGS sequence"/>
</dbReference>
<gene>
    <name evidence="2" type="ORF">CDAR_438401</name>
</gene>
<accession>A0AAV4X2H7</accession>
<feature type="region of interest" description="Disordered" evidence="1">
    <location>
        <begin position="62"/>
        <end position="94"/>
    </location>
</feature>
<comment type="caution">
    <text evidence="2">The sequence shown here is derived from an EMBL/GenBank/DDBJ whole genome shotgun (WGS) entry which is preliminary data.</text>
</comment>
<name>A0AAV4X2H7_9ARAC</name>
<proteinExistence type="predicted"/>
<evidence type="ECO:0000256" key="1">
    <source>
        <dbReference type="SAM" id="MobiDB-lite"/>
    </source>
</evidence>
<keyword evidence="3" id="KW-1185">Reference proteome</keyword>
<organism evidence="2 3">
    <name type="scientific">Caerostris darwini</name>
    <dbReference type="NCBI Taxonomy" id="1538125"/>
    <lineage>
        <taxon>Eukaryota</taxon>
        <taxon>Metazoa</taxon>
        <taxon>Ecdysozoa</taxon>
        <taxon>Arthropoda</taxon>
        <taxon>Chelicerata</taxon>
        <taxon>Arachnida</taxon>
        <taxon>Araneae</taxon>
        <taxon>Araneomorphae</taxon>
        <taxon>Entelegynae</taxon>
        <taxon>Araneoidea</taxon>
        <taxon>Araneidae</taxon>
        <taxon>Caerostris</taxon>
    </lineage>
</organism>
<feature type="region of interest" description="Disordered" evidence="1">
    <location>
        <begin position="1"/>
        <end position="20"/>
    </location>
</feature>
<feature type="compositionally biased region" description="Polar residues" evidence="1">
    <location>
        <begin position="1"/>
        <end position="12"/>
    </location>
</feature>
<reference evidence="2 3" key="1">
    <citation type="submission" date="2021-06" db="EMBL/GenBank/DDBJ databases">
        <title>Caerostris darwini draft genome.</title>
        <authorList>
            <person name="Kono N."/>
            <person name="Arakawa K."/>
        </authorList>
    </citation>
    <scope>NUCLEOTIDE SEQUENCE [LARGE SCALE GENOMIC DNA]</scope>
</reference>
<dbReference type="EMBL" id="BPLQ01015526">
    <property type="protein sequence ID" value="GIY88742.1"/>
    <property type="molecule type" value="Genomic_DNA"/>
</dbReference>
<sequence length="94" mass="10389">MDETDNSSPNTVTKEKEKKRGVDFLNLKKPSLQSSRHRVLCLPLNKLDCVTVQGHCCTSLHSVPPDNGVYEHHRGISNSNGRSRTPSETGLCSN</sequence>
<dbReference type="AlphaFoldDB" id="A0AAV4X2H7"/>
<evidence type="ECO:0000313" key="3">
    <source>
        <dbReference type="Proteomes" id="UP001054837"/>
    </source>
</evidence>
<evidence type="ECO:0000313" key="2">
    <source>
        <dbReference type="EMBL" id="GIY88742.1"/>
    </source>
</evidence>
<feature type="compositionally biased region" description="Polar residues" evidence="1">
    <location>
        <begin position="76"/>
        <end position="94"/>
    </location>
</feature>